<organism evidence="2 3">
    <name type="scientific">Trachymyrmex septentrionalis</name>
    <dbReference type="NCBI Taxonomy" id="34720"/>
    <lineage>
        <taxon>Eukaryota</taxon>
        <taxon>Metazoa</taxon>
        <taxon>Ecdysozoa</taxon>
        <taxon>Arthropoda</taxon>
        <taxon>Hexapoda</taxon>
        <taxon>Insecta</taxon>
        <taxon>Pterygota</taxon>
        <taxon>Neoptera</taxon>
        <taxon>Endopterygota</taxon>
        <taxon>Hymenoptera</taxon>
        <taxon>Apocrita</taxon>
        <taxon>Aculeata</taxon>
        <taxon>Formicoidea</taxon>
        <taxon>Formicidae</taxon>
        <taxon>Myrmicinae</taxon>
        <taxon>Trachymyrmex</taxon>
    </lineage>
</organism>
<feature type="region of interest" description="Disordered" evidence="1">
    <location>
        <begin position="45"/>
        <end position="99"/>
    </location>
</feature>
<protein>
    <submittedName>
        <fullName evidence="2">Uncharacterized protein</fullName>
    </submittedName>
</protein>
<evidence type="ECO:0000313" key="2">
    <source>
        <dbReference type="EMBL" id="KYN39252.1"/>
    </source>
</evidence>
<gene>
    <name evidence="2" type="ORF">ALC56_06361</name>
</gene>
<accession>A0A151JX77</accession>
<sequence length="135" mass="15418">MEEKNWEKVKEKLSKGYRWKVQEVRRKNKKRRAMAGMIVGVKKELAEQREGEDMRGRAPDRKGAVEKDRRKSGGASLRPEAPNEPRVKKGPNWVSAPRGAHFNASCASTAVCPDFRSWNLIQVTGERTKCNRGRI</sequence>
<dbReference type="EMBL" id="KQ981618">
    <property type="protein sequence ID" value="KYN39252.1"/>
    <property type="molecule type" value="Genomic_DNA"/>
</dbReference>
<evidence type="ECO:0000313" key="3">
    <source>
        <dbReference type="Proteomes" id="UP000078541"/>
    </source>
</evidence>
<name>A0A151JX77_9HYME</name>
<proteinExistence type="predicted"/>
<dbReference type="Proteomes" id="UP000078541">
    <property type="component" value="Unassembled WGS sequence"/>
</dbReference>
<feature type="compositionally biased region" description="Basic and acidic residues" evidence="1">
    <location>
        <begin position="45"/>
        <end position="71"/>
    </location>
</feature>
<evidence type="ECO:0000256" key="1">
    <source>
        <dbReference type="SAM" id="MobiDB-lite"/>
    </source>
</evidence>
<reference evidence="2 3" key="1">
    <citation type="submission" date="2016-03" db="EMBL/GenBank/DDBJ databases">
        <title>Trachymyrmex septentrionalis WGS genome.</title>
        <authorList>
            <person name="Nygaard S."/>
            <person name="Hu H."/>
            <person name="Boomsma J."/>
            <person name="Zhang G."/>
        </authorList>
    </citation>
    <scope>NUCLEOTIDE SEQUENCE [LARGE SCALE GENOMIC DNA]</scope>
    <source>
        <strain evidence="2">Tsep2-gDNA-1</strain>
        <tissue evidence="2">Whole body</tissue>
    </source>
</reference>
<dbReference type="AlphaFoldDB" id="A0A151JX77"/>
<keyword evidence="3" id="KW-1185">Reference proteome</keyword>